<dbReference type="AlphaFoldDB" id="A0A8R7TVK2"/>
<protein>
    <submittedName>
        <fullName evidence="1">Uncharacterized protein</fullName>
    </submittedName>
</protein>
<reference evidence="2" key="1">
    <citation type="journal article" date="2013" name="Nature">
        <title>Draft genome of the wheat A-genome progenitor Triticum urartu.</title>
        <authorList>
            <person name="Ling H.Q."/>
            <person name="Zhao S."/>
            <person name="Liu D."/>
            <person name="Wang J."/>
            <person name="Sun H."/>
            <person name="Zhang C."/>
            <person name="Fan H."/>
            <person name="Li D."/>
            <person name="Dong L."/>
            <person name="Tao Y."/>
            <person name="Gao C."/>
            <person name="Wu H."/>
            <person name="Li Y."/>
            <person name="Cui Y."/>
            <person name="Guo X."/>
            <person name="Zheng S."/>
            <person name="Wang B."/>
            <person name="Yu K."/>
            <person name="Liang Q."/>
            <person name="Yang W."/>
            <person name="Lou X."/>
            <person name="Chen J."/>
            <person name="Feng M."/>
            <person name="Jian J."/>
            <person name="Zhang X."/>
            <person name="Luo G."/>
            <person name="Jiang Y."/>
            <person name="Liu J."/>
            <person name="Wang Z."/>
            <person name="Sha Y."/>
            <person name="Zhang B."/>
            <person name="Wu H."/>
            <person name="Tang D."/>
            <person name="Shen Q."/>
            <person name="Xue P."/>
            <person name="Zou S."/>
            <person name="Wang X."/>
            <person name="Liu X."/>
            <person name="Wang F."/>
            <person name="Yang Y."/>
            <person name="An X."/>
            <person name="Dong Z."/>
            <person name="Zhang K."/>
            <person name="Zhang X."/>
            <person name="Luo M.C."/>
            <person name="Dvorak J."/>
            <person name="Tong Y."/>
            <person name="Wang J."/>
            <person name="Yang H."/>
            <person name="Li Z."/>
            <person name="Wang D."/>
            <person name="Zhang A."/>
            <person name="Wang J."/>
        </authorList>
    </citation>
    <scope>NUCLEOTIDE SEQUENCE</scope>
    <source>
        <strain evidence="2">cv. G1812</strain>
    </source>
</reference>
<name>A0A8R7TVK2_TRIUA</name>
<dbReference type="Gramene" id="TuG1812G0300002280.01.T01">
    <property type="protein sequence ID" value="TuG1812G0300002280.01.T01.cds382176"/>
    <property type="gene ID" value="TuG1812G0300002280.01"/>
</dbReference>
<dbReference type="EnsemblPlants" id="TuG1812G0300002280.01.T01">
    <property type="protein sequence ID" value="TuG1812G0300002280.01.T01.cds382176"/>
    <property type="gene ID" value="TuG1812G0300002280.01"/>
</dbReference>
<reference evidence="1" key="3">
    <citation type="submission" date="2022-06" db="UniProtKB">
        <authorList>
            <consortium name="EnsemblPlants"/>
        </authorList>
    </citation>
    <scope>IDENTIFICATION</scope>
</reference>
<dbReference type="Proteomes" id="UP000015106">
    <property type="component" value="Chromosome 3"/>
</dbReference>
<evidence type="ECO:0000313" key="2">
    <source>
        <dbReference type="Proteomes" id="UP000015106"/>
    </source>
</evidence>
<keyword evidence="2" id="KW-1185">Reference proteome</keyword>
<organism evidence="1 2">
    <name type="scientific">Triticum urartu</name>
    <name type="common">Red wild einkorn</name>
    <name type="synonym">Crithodium urartu</name>
    <dbReference type="NCBI Taxonomy" id="4572"/>
    <lineage>
        <taxon>Eukaryota</taxon>
        <taxon>Viridiplantae</taxon>
        <taxon>Streptophyta</taxon>
        <taxon>Embryophyta</taxon>
        <taxon>Tracheophyta</taxon>
        <taxon>Spermatophyta</taxon>
        <taxon>Magnoliopsida</taxon>
        <taxon>Liliopsida</taxon>
        <taxon>Poales</taxon>
        <taxon>Poaceae</taxon>
        <taxon>BOP clade</taxon>
        <taxon>Pooideae</taxon>
        <taxon>Triticodae</taxon>
        <taxon>Triticeae</taxon>
        <taxon>Triticinae</taxon>
        <taxon>Triticum</taxon>
    </lineage>
</organism>
<accession>A0A8R7TVK2</accession>
<evidence type="ECO:0000313" key="1">
    <source>
        <dbReference type="EnsemblPlants" id="TuG1812G0300002280.01.T01.cds382176"/>
    </source>
</evidence>
<proteinExistence type="predicted"/>
<reference evidence="1" key="2">
    <citation type="submission" date="2018-03" db="EMBL/GenBank/DDBJ databases">
        <title>The Triticum urartu genome reveals the dynamic nature of wheat genome evolution.</title>
        <authorList>
            <person name="Ling H."/>
            <person name="Ma B."/>
            <person name="Shi X."/>
            <person name="Liu H."/>
            <person name="Dong L."/>
            <person name="Sun H."/>
            <person name="Cao Y."/>
            <person name="Gao Q."/>
            <person name="Zheng S."/>
            <person name="Li Y."/>
            <person name="Yu Y."/>
            <person name="Du H."/>
            <person name="Qi M."/>
            <person name="Li Y."/>
            <person name="Yu H."/>
            <person name="Cui Y."/>
            <person name="Wang N."/>
            <person name="Chen C."/>
            <person name="Wu H."/>
            <person name="Zhao Y."/>
            <person name="Zhang J."/>
            <person name="Li Y."/>
            <person name="Zhou W."/>
            <person name="Zhang B."/>
            <person name="Hu W."/>
            <person name="Eijk M."/>
            <person name="Tang J."/>
            <person name="Witsenboer H."/>
            <person name="Zhao S."/>
            <person name="Li Z."/>
            <person name="Zhang A."/>
            <person name="Wang D."/>
            <person name="Liang C."/>
        </authorList>
    </citation>
    <scope>NUCLEOTIDE SEQUENCE [LARGE SCALE GENOMIC DNA]</scope>
    <source>
        <strain evidence="1">cv. G1812</strain>
    </source>
</reference>
<sequence length="29" mass="2924">MIKSITAGNSISVRLLELIGCGCSSVKGS</sequence>